<feature type="transmembrane region" description="Helical" evidence="6">
    <location>
        <begin position="27"/>
        <end position="49"/>
    </location>
</feature>
<keyword evidence="8" id="KW-1185">Reference proteome</keyword>
<dbReference type="SUPFAM" id="SSF103473">
    <property type="entry name" value="MFS general substrate transporter"/>
    <property type="match status" value="1"/>
</dbReference>
<evidence type="ECO:0000256" key="5">
    <source>
        <dbReference type="ARBA" id="ARBA00023136"/>
    </source>
</evidence>
<evidence type="ECO:0000313" key="8">
    <source>
        <dbReference type="Proteomes" id="UP000614601"/>
    </source>
</evidence>
<accession>A0A811LX18</accession>
<comment type="subcellular location">
    <subcellularLocation>
        <location evidence="1">Endomembrane system</location>
        <topology evidence="1">Multi-pass membrane protein</topology>
    </subcellularLocation>
</comment>
<dbReference type="Gene3D" id="1.20.1250.20">
    <property type="entry name" value="MFS general substrate transporter like domains"/>
    <property type="match status" value="1"/>
</dbReference>
<dbReference type="GO" id="GO:0022857">
    <property type="term" value="F:transmembrane transporter activity"/>
    <property type="evidence" value="ECO:0007669"/>
    <property type="project" value="InterPro"/>
</dbReference>
<keyword evidence="4 6" id="KW-1133">Transmembrane helix</keyword>
<evidence type="ECO:0000256" key="3">
    <source>
        <dbReference type="ARBA" id="ARBA00022692"/>
    </source>
</evidence>
<dbReference type="EMBL" id="CAJFCW020000006">
    <property type="protein sequence ID" value="CAG9128630.1"/>
    <property type="molecule type" value="Genomic_DNA"/>
</dbReference>
<name>A0A811LX18_9BILA</name>
<feature type="transmembrane region" description="Helical" evidence="6">
    <location>
        <begin position="56"/>
        <end position="80"/>
    </location>
</feature>
<dbReference type="InterPro" id="IPR036259">
    <property type="entry name" value="MFS_trans_sf"/>
</dbReference>
<keyword evidence="3 6" id="KW-0812">Transmembrane</keyword>
<dbReference type="InterPro" id="IPR051068">
    <property type="entry name" value="MFS_Domain-Containing_Protein"/>
</dbReference>
<dbReference type="PANTHER" id="PTHR23510">
    <property type="entry name" value="INNER MEMBRANE TRANSPORT PROTEIN YAJR"/>
    <property type="match status" value="1"/>
</dbReference>
<evidence type="ECO:0000256" key="4">
    <source>
        <dbReference type="ARBA" id="ARBA00022989"/>
    </source>
</evidence>
<dbReference type="AlphaFoldDB" id="A0A811LX18"/>
<feature type="transmembrane region" description="Helical" evidence="6">
    <location>
        <begin position="86"/>
        <end position="109"/>
    </location>
</feature>
<protein>
    <recommendedName>
        <fullName evidence="9">Major facilitator superfamily (MFS) profile domain-containing protein</fullName>
    </recommendedName>
</protein>
<evidence type="ECO:0000256" key="1">
    <source>
        <dbReference type="ARBA" id="ARBA00004127"/>
    </source>
</evidence>
<keyword evidence="5 6" id="KW-0472">Membrane</keyword>
<dbReference type="Proteomes" id="UP000614601">
    <property type="component" value="Unassembled WGS sequence"/>
</dbReference>
<dbReference type="GO" id="GO:0005765">
    <property type="term" value="C:lysosomal membrane"/>
    <property type="evidence" value="ECO:0007669"/>
    <property type="project" value="TreeGrafter"/>
</dbReference>
<proteinExistence type="predicted"/>
<dbReference type="Proteomes" id="UP000783686">
    <property type="component" value="Unassembled WGS sequence"/>
</dbReference>
<evidence type="ECO:0000313" key="7">
    <source>
        <dbReference type="EMBL" id="CAD5231267.1"/>
    </source>
</evidence>
<comment type="caution">
    <text evidence="7">The sequence shown here is derived from an EMBL/GenBank/DDBJ whole genome shotgun (WGS) entry which is preliminary data.</text>
</comment>
<reference evidence="7" key="1">
    <citation type="submission" date="2020-09" db="EMBL/GenBank/DDBJ databases">
        <authorList>
            <person name="Kikuchi T."/>
        </authorList>
    </citation>
    <scope>NUCLEOTIDE SEQUENCE</scope>
    <source>
        <strain evidence="7">SH1</strain>
    </source>
</reference>
<evidence type="ECO:0000256" key="2">
    <source>
        <dbReference type="ARBA" id="ARBA00022448"/>
    </source>
</evidence>
<feature type="transmembrane region" description="Helical" evidence="6">
    <location>
        <begin position="164"/>
        <end position="184"/>
    </location>
</feature>
<gene>
    <name evidence="7" type="ORF">BOKJ2_LOCUS14556</name>
</gene>
<keyword evidence="2" id="KW-0813">Transport</keyword>
<evidence type="ECO:0008006" key="9">
    <source>
        <dbReference type="Google" id="ProtNLM"/>
    </source>
</evidence>
<dbReference type="EMBL" id="CAJFDH010000006">
    <property type="protein sequence ID" value="CAD5231267.1"/>
    <property type="molecule type" value="Genomic_DNA"/>
</dbReference>
<sequence length="281" mass="31150">MALHFSMFFAPVWPYMQILDSTATETFYGFVVASYSLGQLCSSPIMGWWSHRRKSIYLPTLCCVLACFTGNLLYVSAGLLPSHRKYVILLARFVAGSGETAMSLMRTYISMASLHKDRSRAIALMSLGLGIGSTVGPVIQLFLIPIGYPGWQISSMFGLNMYTAPAFFCMIGNILSLCLWLCVFKETYGVMSHHGPANNPQNSNEKLPPADKKAISLCYFTRFSQFFVLTNLETIGATYVMVMFAKSKPDTVTFMSTAHLGMGFLAFVVYSTFICGKLDTK</sequence>
<dbReference type="PANTHER" id="PTHR23510:SF3">
    <property type="entry name" value="MAJOR FACILITATOR SUPERFAMILY DOMAIN-CONTAINING PROTEIN 8"/>
    <property type="match status" value="1"/>
</dbReference>
<organism evidence="7 8">
    <name type="scientific">Bursaphelenchus okinawaensis</name>
    <dbReference type="NCBI Taxonomy" id="465554"/>
    <lineage>
        <taxon>Eukaryota</taxon>
        <taxon>Metazoa</taxon>
        <taxon>Ecdysozoa</taxon>
        <taxon>Nematoda</taxon>
        <taxon>Chromadorea</taxon>
        <taxon>Rhabditida</taxon>
        <taxon>Tylenchina</taxon>
        <taxon>Tylenchomorpha</taxon>
        <taxon>Aphelenchoidea</taxon>
        <taxon>Aphelenchoididae</taxon>
        <taxon>Bursaphelenchus</taxon>
    </lineage>
</organism>
<feature type="transmembrane region" description="Helical" evidence="6">
    <location>
        <begin position="226"/>
        <end position="245"/>
    </location>
</feature>
<dbReference type="GO" id="GO:0012505">
    <property type="term" value="C:endomembrane system"/>
    <property type="evidence" value="ECO:0007669"/>
    <property type="project" value="UniProtKB-SubCell"/>
</dbReference>
<dbReference type="InterPro" id="IPR011701">
    <property type="entry name" value="MFS"/>
</dbReference>
<feature type="transmembrane region" description="Helical" evidence="6">
    <location>
        <begin position="257"/>
        <end position="276"/>
    </location>
</feature>
<evidence type="ECO:0000256" key="6">
    <source>
        <dbReference type="SAM" id="Phobius"/>
    </source>
</evidence>
<dbReference type="OrthoDB" id="370281at2759"/>
<feature type="transmembrane region" description="Helical" evidence="6">
    <location>
        <begin position="121"/>
        <end position="144"/>
    </location>
</feature>
<dbReference type="Pfam" id="PF07690">
    <property type="entry name" value="MFS_1"/>
    <property type="match status" value="1"/>
</dbReference>